<evidence type="ECO:0000256" key="5">
    <source>
        <dbReference type="ARBA" id="ARBA00022737"/>
    </source>
</evidence>
<dbReference type="GO" id="GO:0005886">
    <property type="term" value="C:plasma membrane"/>
    <property type="evidence" value="ECO:0000318"/>
    <property type="project" value="GO_Central"/>
</dbReference>
<dbReference type="GO" id="GO:0007189">
    <property type="term" value="P:adenylate cyclase-activating G protein-coupled receptor signaling pathway"/>
    <property type="evidence" value="ECO:0000318"/>
    <property type="project" value="GO_Central"/>
</dbReference>
<dbReference type="GeneID" id="6759361"/>
<dbReference type="Pfam" id="PF00001">
    <property type="entry name" value="7tm_1"/>
    <property type="match status" value="1"/>
</dbReference>
<keyword evidence="6 12" id="KW-1133">Transmembrane helix</keyword>
<keyword evidence="3" id="KW-0433">Leucine-rich repeat</keyword>
<evidence type="ECO:0000256" key="4">
    <source>
        <dbReference type="ARBA" id="ARBA00022692"/>
    </source>
</evidence>
<dbReference type="GO" id="GO:0009755">
    <property type="term" value="P:hormone-mediated signaling pathway"/>
    <property type="evidence" value="ECO:0000318"/>
    <property type="project" value="GO_Central"/>
</dbReference>
<name>B3SD36_TRIAD</name>
<evidence type="ECO:0000256" key="8">
    <source>
        <dbReference type="ARBA" id="ARBA00023136"/>
    </source>
</evidence>
<keyword evidence="9 11" id="KW-0675">Receptor</keyword>
<evidence type="ECO:0000256" key="11">
    <source>
        <dbReference type="RuleBase" id="RU000688"/>
    </source>
</evidence>
<dbReference type="eggNOG" id="KOG4641">
    <property type="taxonomic scope" value="Eukaryota"/>
</dbReference>
<feature type="transmembrane region" description="Helical" evidence="12">
    <location>
        <begin position="560"/>
        <end position="585"/>
    </location>
</feature>
<dbReference type="Pfam" id="PF13855">
    <property type="entry name" value="LRR_8"/>
    <property type="match status" value="1"/>
</dbReference>
<evidence type="ECO:0000256" key="2">
    <source>
        <dbReference type="ARBA" id="ARBA00022475"/>
    </source>
</evidence>
<dbReference type="OrthoDB" id="676979at2759"/>
<dbReference type="InParanoid" id="B3SD36"/>
<protein>
    <recommendedName>
        <fullName evidence="13">G-protein coupled receptors family 1 profile domain-containing protein</fullName>
    </recommendedName>
</protein>
<evidence type="ECO:0000313" key="14">
    <source>
        <dbReference type="EMBL" id="EDV19373.1"/>
    </source>
</evidence>
<proteinExistence type="inferred from homology"/>
<dbReference type="PRINTS" id="PR00237">
    <property type="entry name" value="GPCRRHODOPSN"/>
</dbReference>
<evidence type="ECO:0000259" key="13">
    <source>
        <dbReference type="PROSITE" id="PS50262"/>
    </source>
</evidence>
<dbReference type="AlphaFoldDB" id="B3SD36"/>
<dbReference type="PANTHER" id="PTHR24372">
    <property type="entry name" value="GLYCOPROTEIN HORMONE RECEPTOR"/>
    <property type="match status" value="1"/>
</dbReference>
<dbReference type="SUPFAM" id="SSF81321">
    <property type="entry name" value="Family A G protein-coupled receptor-like"/>
    <property type="match status" value="1"/>
</dbReference>
<feature type="transmembrane region" description="Helical" evidence="12">
    <location>
        <begin position="421"/>
        <end position="442"/>
    </location>
</feature>
<sequence length="726" mass="83012">MTILLQNKRQKNMYINNNGIKNLDFLKFVPSLEKLILRNNEITDLQRRNFEGLRELRLLDLSKNGISYIPNDTFVPLKNLTTLLFDDNRLTEFDASIICENTNIKELSFQSNQIHTMVDKSCIGGYKRLNIINFNNNSLDDRFSRALNAIKSEVLINLYDLNIGRNKIAHFPEVLLRATKSNLRFINIGFNKIGRIDVTKIISGFQYFNYIECKTNKRRICRYYSLNIAGSNLSYLESGTFAHIQDSMGALNLNDNKLKRLDISDLVNITNDILKHLHLANNYLTTITTKNNIQLKALSHLQVDNNGIKILRSNCFFGYTKLYSVSLIKNPLVQVSTASFLITPKLKQVFSTREYLCCIVPPTVSYCTPYIEQDAFTTCSDILSHQSLQLFVWVVGSLALVGNAIVIYFQMFKVKKSSEPVPAMLITNLAFSDLMMAGYILIIGSVDLFYRNYYAVNAEIWLRSFTCILACFLCCTASLMSVFMMITISIDRYIYIAFPYSNKNLSPSLTKWIITILWIFSIVFVSIPVGYSINANGDMRLYEYTSICMASNYNNYYYRIWLISYVVITLICWLITCFLYVHMFIAIYKTSKAVSAVSHNNSKRIAIRLFAIVITDLISWLPYYVYMAQIMVKPTIAGSVVLQFAIVLALPINSAINPYLYTVSSPTFIRSAKHRIIKWGCVTRIVPNNTKEIEIGINKDENIGLRTFSSKSNDNITASTKDCLSK</sequence>
<dbReference type="InterPro" id="IPR017452">
    <property type="entry name" value="GPCR_Rhodpsn_7TM"/>
</dbReference>
<evidence type="ECO:0000256" key="6">
    <source>
        <dbReference type="ARBA" id="ARBA00022989"/>
    </source>
</evidence>
<dbReference type="PANTHER" id="PTHR24372:SF77">
    <property type="entry name" value="G-PROTEIN COUPLED RECEPTORS FAMILY 1 PROFILE DOMAIN-CONTAINING PROTEIN"/>
    <property type="match status" value="1"/>
</dbReference>
<dbReference type="FunCoup" id="B3SD36">
    <property type="interactions" value="187"/>
</dbReference>
<dbReference type="InterPro" id="IPR032675">
    <property type="entry name" value="LRR_dom_sf"/>
</dbReference>
<dbReference type="InterPro" id="IPR003591">
    <property type="entry name" value="Leu-rich_rpt_typical-subtyp"/>
</dbReference>
<feature type="domain" description="G-protein coupled receptors family 1 profile" evidence="13">
    <location>
        <begin position="402"/>
        <end position="661"/>
    </location>
</feature>
<gene>
    <name evidence="14" type="ORF">TRIADDRAFT_62192</name>
</gene>
<keyword evidence="10 11" id="KW-0807">Transducer</keyword>
<dbReference type="RefSeq" id="XP_002118148.1">
    <property type="nucleotide sequence ID" value="XM_002118112.1"/>
</dbReference>
<feature type="transmembrane region" description="Helical" evidence="12">
    <location>
        <begin position="605"/>
        <end position="624"/>
    </location>
</feature>
<keyword evidence="7 11" id="KW-0297">G-protein coupled receptor</keyword>
<dbReference type="eggNOG" id="KOG2087">
    <property type="taxonomic scope" value="Eukaryota"/>
</dbReference>
<keyword evidence="8 12" id="KW-0472">Membrane</keyword>
<dbReference type="HOGENOM" id="CLU_006130_2_1_1"/>
<dbReference type="Proteomes" id="UP000009022">
    <property type="component" value="Unassembled WGS sequence"/>
</dbReference>
<dbReference type="InterPro" id="IPR001611">
    <property type="entry name" value="Leu-rich_rpt"/>
</dbReference>
<accession>B3SD36</accession>
<dbReference type="GO" id="GO:0008528">
    <property type="term" value="F:G protein-coupled peptide receptor activity"/>
    <property type="evidence" value="ECO:0000318"/>
    <property type="project" value="GO_Central"/>
</dbReference>
<evidence type="ECO:0000256" key="12">
    <source>
        <dbReference type="SAM" id="Phobius"/>
    </source>
</evidence>
<feature type="transmembrane region" description="Helical" evidence="12">
    <location>
        <begin position="509"/>
        <end position="531"/>
    </location>
</feature>
<evidence type="ECO:0000256" key="9">
    <source>
        <dbReference type="ARBA" id="ARBA00023170"/>
    </source>
</evidence>
<dbReference type="SUPFAM" id="SSF52058">
    <property type="entry name" value="L domain-like"/>
    <property type="match status" value="1"/>
</dbReference>
<feature type="transmembrane region" description="Helical" evidence="12">
    <location>
        <begin position="390"/>
        <end position="409"/>
    </location>
</feature>
<evidence type="ECO:0000313" key="15">
    <source>
        <dbReference type="Proteomes" id="UP000009022"/>
    </source>
</evidence>
<dbReference type="PROSITE" id="PS50262">
    <property type="entry name" value="G_PROTEIN_RECEP_F1_2"/>
    <property type="match status" value="1"/>
</dbReference>
<keyword evidence="2" id="KW-1003">Cell membrane</keyword>
<dbReference type="SMART" id="SM00369">
    <property type="entry name" value="LRR_TYP"/>
    <property type="match status" value="5"/>
</dbReference>
<keyword evidence="5" id="KW-0677">Repeat</keyword>
<organism evidence="14 15">
    <name type="scientific">Trichoplax adhaerens</name>
    <name type="common">Trichoplax reptans</name>
    <dbReference type="NCBI Taxonomy" id="10228"/>
    <lineage>
        <taxon>Eukaryota</taxon>
        <taxon>Metazoa</taxon>
        <taxon>Placozoa</taxon>
        <taxon>Uniplacotomia</taxon>
        <taxon>Trichoplacea</taxon>
        <taxon>Trichoplacidae</taxon>
        <taxon>Trichoplax</taxon>
    </lineage>
</organism>
<dbReference type="EMBL" id="DS985275">
    <property type="protein sequence ID" value="EDV19373.1"/>
    <property type="molecule type" value="Genomic_DNA"/>
</dbReference>
<dbReference type="Gene3D" id="1.20.1070.10">
    <property type="entry name" value="Rhodopsin 7-helix transmembrane proteins"/>
    <property type="match status" value="1"/>
</dbReference>
<reference evidence="14 15" key="1">
    <citation type="journal article" date="2008" name="Nature">
        <title>The Trichoplax genome and the nature of placozoans.</title>
        <authorList>
            <person name="Srivastava M."/>
            <person name="Begovic E."/>
            <person name="Chapman J."/>
            <person name="Putnam N.H."/>
            <person name="Hellsten U."/>
            <person name="Kawashima T."/>
            <person name="Kuo A."/>
            <person name="Mitros T."/>
            <person name="Salamov A."/>
            <person name="Carpenter M.L."/>
            <person name="Signorovitch A.Y."/>
            <person name="Moreno M.A."/>
            <person name="Kamm K."/>
            <person name="Grimwood J."/>
            <person name="Schmutz J."/>
            <person name="Shapiro H."/>
            <person name="Grigoriev I.V."/>
            <person name="Buss L.W."/>
            <person name="Schierwater B."/>
            <person name="Dellaporta S.L."/>
            <person name="Rokhsar D.S."/>
        </authorList>
    </citation>
    <scope>NUCLEOTIDE SEQUENCE [LARGE SCALE GENOMIC DNA]</scope>
    <source>
        <strain evidence="14 15">Grell-BS-1999</strain>
    </source>
</reference>
<dbReference type="OMA" id="CENTNIK"/>
<dbReference type="CTD" id="6759361"/>
<keyword evidence="15" id="KW-1185">Reference proteome</keyword>
<dbReference type="FunFam" id="1.20.1070.10:FF:000353">
    <property type="entry name" value="G-protein coupled receptor GRL101-like protein"/>
    <property type="match status" value="1"/>
</dbReference>
<dbReference type="PROSITE" id="PS51450">
    <property type="entry name" value="LRR"/>
    <property type="match status" value="1"/>
</dbReference>
<evidence type="ECO:0000256" key="3">
    <source>
        <dbReference type="ARBA" id="ARBA00022614"/>
    </source>
</evidence>
<evidence type="ECO:0000256" key="10">
    <source>
        <dbReference type="ARBA" id="ARBA00023224"/>
    </source>
</evidence>
<comment type="subcellular location">
    <subcellularLocation>
        <location evidence="1">Cell membrane</location>
        <topology evidence="1">Multi-pass membrane protein</topology>
    </subcellularLocation>
</comment>
<dbReference type="Gene3D" id="3.80.10.10">
    <property type="entry name" value="Ribonuclease Inhibitor"/>
    <property type="match status" value="2"/>
</dbReference>
<dbReference type="KEGG" id="tad:TRIADDRAFT_62192"/>
<evidence type="ECO:0000256" key="7">
    <source>
        <dbReference type="ARBA" id="ARBA00023040"/>
    </source>
</evidence>
<dbReference type="CDD" id="cd14980">
    <property type="entry name" value="7tmA_Glycoprotein_LRR_R-like"/>
    <property type="match status" value="1"/>
</dbReference>
<dbReference type="InterPro" id="IPR000276">
    <property type="entry name" value="GPCR_Rhodpsn"/>
</dbReference>
<dbReference type="PhylomeDB" id="B3SD36"/>
<feature type="transmembrane region" description="Helical" evidence="12">
    <location>
        <begin position="636"/>
        <end position="661"/>
    </location>
</feature>
<dbReference type="PROSITE" id="PS00237">
    <property type="entry name" value="G_PROTEIN_RECEP_F1_1"/>
    <property type="match status" value="1"/>
</dbReference>
<comment type="similarity">
    <text evidence="11">Belongs to the G-protein coupled receptor 1 family.</text>
</comment>
<evidence type="ECO:0000256" key="1">
    <source>
        <dbReference type="ARBA" id="ARBA00004651"/>
    </source>
</evidence>
<feature type="transmembrane region" description="Helical" evidence="12">
    <location>
        <begin position="462"/>
        <end position="488"/>
    </location>
</feature>
<dbReference type="STRING" id="10228.B3SD36"/>
<keyword evidence="4 11" id="KW-0812">Transmembrane</keyword>